<evidence type="ECO:0000256" key="1">
    <source>
        <dbReference type="ARBA" id="ARBA00022723"/>
    </source>
</evidence>
<dbReference type="SMART" id="SM00589">
    <property type="entry name" value="PRY"/>
    <property type="match status" value="1"/>
</dbReference>
<feature type="domain" description="B30.2/SPRY" evidence="7">
    <location>
        <begin position="276"/>
        <end position="458"/>
    </location>
</feature>
<dbReference type="Pfam" id="PF00643">
    <property type="entry name" value="zf-B_box"/>
    <property type="match status" value="1"/>
</dbReference>
<dbReference type="SMART" id="SM00336">
    <property type="entry name" value="BBOX"/>
    <property type="match status" value="1"/>
</dbReference>
<dbReference type="Proteomes" id="UP000550707">
    <property type="component" value="Unassembled WGS sequence"/>
</dbReference>
<dbReference type="OrthoDB" id="654191at2759"/>
<name>A0A7J8ID77_MOLMO</name>
<feature type="domain" description="RING-type" evidence="5">
    <location>
        <begin position="16"/>
        <end position="56"/>
    </location>
</feature>
<dbReference type="Gene3D" id="3.30.40.10">
    <property type="entry name" value="Zinc/RING finger domain, C3HC4 (zinc finger)"/>
    <property type="match status" value="1"/>
</dbReference>
<dbReference type="InterPro" id="IPR001870">
    <property type="entry name" value="B30.2/SPRY"/>
</dbReference>
<dbReference type="PROSITE" id="PS00518">
    <property type="entry name" value="ZF_RING_1"/>
    <property type="match status" value="1"/>
</dbReference>
<dbReference type="PROSITE" id="PS50119">
    <property type="entry name" value="ZF_BBOX"/>
    <property type="match status" value="1"/>
</dbReference>
<dbReference type="InParanoid" id="A0A7J8ID77"/>
<comment type="caution">
    <text evidence="8">The sequence shown here is derived from an EMBL/GenBank/DDBJ whole genome shotgun (WGS) entry which is preliminary data.</text>
</comment>
<dbReference type="InterPro" id="IPR000315">
    <property type="entry name" value="Znf_B-box"/>
</dbReference>
<dbReference type="CDD" id="cd16607">
    <property type="entry name" value="RING-HC_TRIM60-like_C-IV"/>
    <property type="match status" value="1"/>
</dbReference>
<evidence type="ECO:0000259" key="7">
    <source>
        <dbReference type="PROSITE" id="PS50188"/>
    </source>
</evidence>
<dbReference type="InterPro" id="IPR003879">
    <property type="entry name" value="Butyrophylin_SPRY"/>
</dbReference>
<organism evidence="8 9">
    <name type="scientific">Molossus molossus</name>
    <name type="common">Pallas' mastiff bat</name>
    <name type="synonym">Vespertilio molossus</name>
    <dbReference type="NCBI Taxonomy" id="27622"/>
    <lineage>
        <taxon>Eukaryota</taxon>
        <taxon>Metazoa</taxon>
        <taxon>Chordata</taxon>
        <taxon>Craniata</taxon>
        <taxon>Vertebrata</taxon>
        <taxon>Euteleostomi</taxon>
        <taxon>Mammalia</taxon>
        <taxon>Eutheria</taxon>
        <taxon>Laurasiatheria</taxon>
        <taxon>Chiroptera</taxon>
        <taxon>Yangochiroptera</taxon>
        <taxon>Molossidae</taxon>
        <taxon>Molossus</taxon>
    </lineage>
</organism>
<keyword evidence="3" id="KW-0862">Zinc</keyword>
<dbReference type="EMBL" id="JACASF010000004">
    <property type="protein sequence ID" value="KAF6482513.1"/>
    <property type="molecule type" value="Genomic_DNA"/>
</dbReference>
<dbReference type="SUPFAM" id="SSF57845">
    <property type="entry name" value="B-box zinc-binding domain"/>
    <property type="match status" value="1"/>
</dbReference>
<dbReference type="SUPFAM" id="SSF57850">
    <property type="entry name" value="RING/U-box"/>
    <property type="match status" value="1"/>
</dbReference>
<dbReference type="Gene3D" id="2.60.120.920">
    <property type="match status" value="1"/>
</dbReference>
<dbReference type="InterPro" id="IPR043136">
    <property type="entry name" value="B30.2/SPRY_sf"/>
</dbReference>
<dbReference type="PROSITE" id="PS50089">
    <property type="entry name" value="ZF_RING_2"/>
    <property type="match status" value="1"/>
</dbReference>
<dbReference type="InterPro" id="IPR017907">
    <property type="entry name" value="Znf_RING_CS"/>
</dbReference>
<dbReference type="Pfam" id="PF13765">
    <property type="entry name" value="PRY"/>
    <property type="match status" value="1"/>
</dbReference>
<feature type="domain" description="B box-type" evidence="6">
    <location>
        <begin position="91"/>
        <end position="132"/>
    </location>
</feature>
<evidence type="ECO:0000313" key="9">
    <source>
        <dbReference type="Proteomes" id="UP000550707"/>
    </source>
</evidence>
<protein>
    <recommendedName>
        <fullName evidence="10">Tripartite motif containing 60</fullName>
    </recommendedName>
</protein>
<evidence type="ECO:0008006" key="10">
    <source>
        <dbReference type="Google" id="ProtNLM"/>
    </source>
</evidence>
<dbReference type="InterPro" id="IPR013083">
    <property type="entry name" value="Znf_RING/FYVE/PHD"/>
</dbReference>
<reference evidence="8 9" key="1">
    <citation type="journal article" date="2020" name="Nature">
        <title>Six reference-quality genomes reveal evolution of bat adaptations.</title>
        <authorList>
            <person name="Jebb D."/>
            <person name="Huang Z."/>
            <person name="Pippel M."/>
            <person name="Hughes G.M."/>
            <person name="Lavrichenko K."/>
            <person name="Devanna P."/>
            <person name="Winkler S."/>
            <person name="Jermiin L.S."/>
            <person name="Skirmuntt E.C."/>
            <person name="Katzourakis A."/>
            <person name="Burkitt-Gray L."/>
            <person name="Ray D.A."/>
            <person name="Sullivan K.A.M."/>
            <person name="Roscito J.G."/>
            <person name="Kirilenko B.M."/>
            <person name="Davalos L.M."/>
            <person name="Corthals A.P."/>
            <person name="Power M.L."/>
            <person name="Jones G."/>
            <person name="Ransome R.D."/>
            <person name="Dechmann D.K.N."/>
            <person name="Locatelli A.G."/>
            <person name="Puechmaille S.J."/>
            <person name="Fedrigo O."/>
            <person name="Jarvis E.D."/>
            <person name="Hiller M."/>
            <person name="Vernes S.C."/>
            <person name="Myers E.W."/>
            <person name="Teeling E.C."/>
        </authorList>
    </citation>
    <scope>NUCLEOTIDE SEQUENCE [LARGE SCALE GENOMIC DNA]</scope>
    <source>
        <strain evidence="8">MMolMol1</strain>
        <tissue evidence="8">Muscle</tissue>
    </source>
</reference>
<sequence length="458" mass="52598">MDLEVSLAELQAEASCPVCLDYLTDPVTIECGHNFCGSCIHQRWEGLQDIFPCPVCLHHCPDRDFRRNPQLRHMTEMVKQIPTMRKKRKRQENPLCEQHKEDLILFCEKDLELLCPQCTDSSDHRGHPLMPIEEAAASHRMKLKSYLGPLREQMEDAEKGLKMQISKDFDLRWKMENRRSELYSEAEIFKHFWEKEQDAIHVSLLAEEKGIQEKVTEGKNQICNHSSILKSLLSEIISKCLQTDLDLLTGVESTHNRYENLETPAVFSYELKRASFTLPPHYFGLHNMMSTFQVDLSLDPETAHPSLSISRDRKSVTYRTVDGLHDHQAFTPSPAVLSSEGFAAGRHFWQVGIGGLGAWSLGVCKESFPRNALMSPTPRNGCWQIELLTSPFGTWDSVNLRRIGIFLDYELGEVSFYDLKNRSHLYTFSDSFAEKLMPYFSSTPSSKSLTMRIVREEC</sequence>
<dbReference type="GO" id="GO:0008270">
    <property type="term" value="F:zinc ion binding"/>
    <property type="evidence" value="ECO:0007669"/>
    <property type="project" value="UniProtKB-KW"/>
</dbReference>
<keyword evidence="1" id="KW-0479">Metal-binding</keyword>
<dbReference type="Pfam" id="PF15227">
    <property type="entry name" value="zf-C3HC4_4"/>
    <property type="match status" value="1"/>
</dbReference>
<dbReference type="InterPro" id="IPR050143">
    <property type="entry name" value="TRIM/RBCC"/>
</dbReference>
<evidence type="ECO:0000256" key="2">
    <source>
        <dbReference type="ARBA" id="ARBA00022771"/>
    </source>
</evidence>
<dbReference type="Pfam" id="PF00622">
    <property type="entry name" value="SPRY"/>
    <property type="match status" value="1"/>
</dbReference>
<dbReference type="FunCoup" id="A0A7J8ID77">
    <property type="interactions" value="1274"/>
</dbReference>
<dbReference type="SMART" id="SM00184">
    <property type="entry name" value="RING"/>
    <property type="match status" value="1"/>
</dbReference>
<accession>A0A7J8ID77</accession>
<dbReference type="InterPro" id="IPR003877">
    <property type="entry name" value="SPRY_dom"/>
</dbReference>
<dbReference type="FunFam" id="2.60.120.920:FF:000004">
    <property type="entry name" value="Butyrophilin subfamily 1 member A1"/>
    <property type="match status" value="1"/>
</dbReference>
<dbReference type="PRINTS" id="PR01407">
    <property type="entry name" value="BUTYPHLNCDUF"/>
</dbReference>
<evidence type="ECO:0000259" key="5">
    <source>
        <dbReference type="PROSITE" id="PS50089"/>
    </source>
</evidence>
<dbReference type="PROSITE" id="PS50188">
    <property type="entry name" value="B302_SPRY"/>
    <property type="match status" value="1"/>
</dbReference>
<dbReference type="SMART" id="SM00449">
    <property type="entry name" value="SPRY"/>
    <property type="match status" value="1"/>
</dbReference>
<dbReference type="AlphaFoldDB" id="A0A7J8ID77"/>
<dbReference type="InterPro" id="IPR006574">
    <property type="entry name" value="PRY"/>
</dbReference>
<dbReference type="Gene3D" id="3.30.160.60">
    <property type="entry name" value="Classic Zinc Finger"/>
    <property type="match status" value="1"/>
</dbReference>
<keyword evidence="2 4" id="KW-0863">Zinc-finger</keyword>
<proteinExistence type="predicted"/>
<evidence type="ECO:0000259" key="6">
    <source>
        <dbReference type="PROSITE" id="PS50119"/>
    </source>
</evidence>
<gene>
    <name evidence="8" type="ORF">HJG59_018778</name>
</gene>
<evidence type="ECO:0000256" key="4">
    <source>
        <dbReference type="PROSITE-ProRule" id="PRU00024"/>
    </source>
</evidence>
<keyword evidence="9" id="KW-1185">Reference proteome</keyword>
<dbReference type="InterPro" id="IPR013320">
    <property type="entry name" value="ConA-like_dom_sf"/>
</dbReference>
<dbReference type="SUPFAM" id="SSF49899">
    <property type="entry name" value="Concanavalin A-like lectins/glucanases"/>
    <property type="match status" value="1"/>
</dbReference>
<evidence type="ECO:0000256" key="3">
    <source>
        <dbReference type="ARBA" id="ARBA00022833"/>
    </source>
</evidence>
<dbReference type="PANTHER" id="PTHR24103">
    <property type="entry name" value="E3 UBIQUITIN-PROTEIN LIGASE TRIM"/>
    <property type="match status" value="1"/>
</dbReference>
<dbReference type="InterPro" id="IPR001841">
    <property type="entry name" value="Znf_RING"/>
</dbReference>
<evidence type="ECO:0000313" key="8">
    <source>
        <dbReference type="EMBL" id="KAF6482513.1"/>
    </source>
</evidence>